<comment type="caution">
    <text evidence="1">The sequence shown here is derived from an EMBL/GenBank/DDBJ whole genome shotgun (WGS) entry which is preliminary data.</text>
</comment>
<reference evidence="1" key="2">
    <citation type="submission" date="2023-06" db="EMBL/GenBank/DDBJ databases">
        <authorList>
            <person name="Kobayashi Y."/>
            <person name="Kayamori A."/>
            <person name="Aoki K."/>
            <person name="Shiwa Y."/>
            <person name="Fujita N."/>
            <person name="Sugita T."/>
            <person name="Iwasaki W."/>
            <person name="Tanaka N."/>
            <person name="Takashima M."/>
        </authorList>
    </citation>
    <scope>NUCLEOTIDE SEQUENCE</scope>
    <source>
        <strain evidence="1">HIS016</strain>
    </source>
</reference>
<dbReference type="Proteomes" id="UP001222932">
    <property type="component" value="Unassembled WGS sequence"/>
</dbReference>
<accession>A0AAD3TXQ5</accession>
<gene>
    <name evidence="1" type="ORF">CspeluHIS016_0601250</name>
</gene>
<dbReference type="SUPFAM" id="SSF81383">
    <property type="entry name" value="F-box domain"/>
    <property type="match status" value="1"/>
</dbReference>
<keyword evidence="2" id="KW-1185">Reference proteome</keyword>
<proteinExistence type="predicted"/>
<name>A0AAD3TXQ5_9TREE</name>
<evidence type="ECO:0000313" key="2">
    <source>
        <dbReference type="Proteomes" id="UP001222932"/>
    </source>
</evidence>
<evidence type="ECO:0008006" key="3">
    <source>
        <dbReference type="Google" id="ProtNLM"/>
    </source>
</evidence>
<reference evidence="1" key="1">
    <citation type="journal article" date="2023" name="BMC Genomics">
        <title>Chromosome-level genome assemblies of Cutaneotrichosporon spp. (Trichosporonales, Basidiomycota) reveal imbalanced evolution between nucleotide sequences and chromosome synteny.</title>
        <authorList>
            <person name="Kobayashi Y."/>
            <person name="Kayamori A."/>
            <person name="Aoki K."/>
            <person name="Shiwa Y."/>
            <person name="Matsutani M."/>
            <person name="Fujita N."/>
            <person name="Sugita T."/>
            <person name="Iwasaki W."/>
            <person name="Tanaka N."/>
            <person name="Takashima M."/>
        </authorList>
    </citation>
    <scope>NUCLEOTIDE SEQUENCE</scope>
    <source>
        <strain evidence="1">HIS016</strain>
    </source>
</reference>
<sequence>MTQAFFLVPNSASPPPYSPLLAFPDAVLARIDDFLDIADSSALRCTCRHMHALLSPPPTPPESSLFEQPPSYDARVRLLFWGTRWHDGMPEIEDATTKFDNAARCDRVSAADILGMAPSPSLSGLRFRYNSHNPAGGWASWGDDSYAHKASRKLFNQQIALQLPISLHNLPSQVDVARRWHDIALDKHGRVWERGVAQGEQWSKHTDPLLVNIVHVVGTKSRAAVTATGRIVAWCSIPDACEPVSVLPPLPQRSLPRPERTSWIEWHPTQGKADPADDRTLKLECGRCFVVAMRDNGEIWLATRRNHHDWHWHSVARVLHPTQVELTAADHSFAIYRTASDSAAGTPTPTAWVVLGSQSGNSTAWSVSSLDIPPVAQLALHDAHGMNHGVARTRSGLFVWRTRRDTGKVCPRPLEMPYIGRGRRLMPVEVCASGCVAVEVADDSIDEPVLAGLRRFFPPGSGRRKSSGRVW</sequence>
<dbReference type="InterPro" id="IPR036047">
    <property type="entry name" value="F-box-like_dom_sf"/>
</dbReference>
<dbReference type="SUPFAM" id="SSF50985">
    <property type="entry name" value="RCC1/BLIP-II"/>
    <property type="match status" value="1"/>
</dbReference>
<dbReference type="EMBL" id="BTCM01000006">
    <property type="protein sequence ID" value="GMK58683.1"/>
    <property type="molecule type" value="Genomic_DNA"/>
</dbReference>
<dbReference type="InterPro" id="IPR009091">
    <property type="entry name" value="RCC1/BLIP-II"/>
</dbReference>
<organism evidence="1 2">
    <name type="scientific">Cutaneotrichosporon spelunceum</name>
    <dbReference type="NCBI Taxonomy" id="1672016"/>
    <lineage>
        <taxon>Eukaryota</taxon>
        <taxon>Fungi</taxon>
        <taxon>Dikarya</taxon>
        <taxon>Basidiomycota</taxon>
        <taxon>Agaricomycotina</taxon>
        <taxon>Tremellomycetes</taxon>
        <taxon>Trichosporonales</taxon>
        <taxon>Trichosporonaceae</taxon>
        <taxon>Cutaneotrichosporon</taxon>
    </lineage>
</organism>
<dbReference type="AlphaFoldDB" id="A0AAD3TXQ5"/>
<protein>
    <recommendedName>
        <fullName evidence="3">F-box domain-containing protein</fullName>
    </recommendedName>
</protein>
<evidence type="ECO:0000313" key="1">
    <source>
        <dbReference type="EMBL" id="GMK58683.1"/>
    </source>
</evidence>